<evidence type="ECO:0000313" key="2">
    <source>
        <dbReference type="Proteomes" id="UP000326757"/>
    </source>
</evidence>
<comment type="caution">
    <text evidence="1">The sequence shown here is derived from an EMBL/GenBank/DDBJ whole genome shotgun (WGS) entry which is preliminary data.</text>
</comment>
<keyword evidence="2" id="KW-1185">Reference proteome</keyword>
<proteinExistence type="predicted"/>
<evidence type="ECO:0000313" key="1">
    <source>
        <dbReference type="EMBL" id="KAB8293262.1"/>
    </source>
</evidence>
<dbReference type="AlphaFoldDB" id="A0A5N6JWE0"/>
<organism evidence="1 2">
    <name type="scientific">Monilinia laxa</name>
    <name type="common">Brown rot fungus</name>
    <name type="synonym">Sclerotinia laxa</name>
    <dbReference type="NCBI Taxonomy" id="61186"/>
    <lineage>
        <taxon>Eukaryota</taxon>
        <taxon>Fungi</taxon>
        <taxon>Dikarya</taxon>
        <taxon>Ascomycota</taxon>
        <taxon>Pezizomycotina</taxon>
        <taxon>Leotiomycetes</taxon>
        <taxon>Helotiales</taxon>
        <taxon>Sclerotiniaceae</taxon>
        <taxon>Monilinia</taxon>
    </lineage>
</organism>
<name>A0A5N6JWE0_MONLA</name>
<protein>
    <submittedName>
        <fullName evidence="1">Uncharacterized protein</fullName>
    </submittedName>
</protein>
<sequence length="98" mass="11085">MVIDSRLNLNPTRHRDSPCSCATGETTLLHWCLTDIMAAQHMIDNERPHSVDKKIYSQCTFTAPFVLNLHNFDCHDFKLAEMPRKGSSTGIPLNVEEA</sequence>
<dbReference type="EMBL" id="VIGI01000012">
    <property type="protein sequence ID" value="KAB8293262.1"/>
    <property type="molecule type" value="Genomic_DNA"/>
</dbReference>
<accession>A0A5N6JWE0</accession>
<gene>
    <name evidence="1" type="ORF">EYC80_007593</name>
</gene>
<reference evidence="1 2" key="1">
    <citation type="submission" date="2019-06" db="EMBL/GenBank/DDBJ databases">
        <title>Genome Sequence of the Brown Rot Fungal Pathogen Monilinia laxa.</title>
        <authorList>
            <person name="De Miccolis Angelini R.M."/>
            <person name="Landi L."/>
            <person name="Abate D."/>
            <person name="Pollastro S."/>
            <person name="Romanazzi G."/>
            <person name="Faretra F."/>
        </authorList>
    </citation>
    <scope>NUCLEOTIDE SEQUENCE [LARGE SCALE GENOMIC DNA]</scope>
    <source>
        <strain evidence="1 2">Mlax316</strain>
    </source>
</reference>
<dbReference type="Proteomes" id="UP000326757">
    <property type="component" value="Unassembled WGS sequence"/>
</dbReference>